<accession>A0A3N1GXW1</accession>
<dbReference type="AlphaFoldDB" id="A0A3N1GXW1"/>
<dbReference type="Gene3D" id="3.40.50.12500">
    <property type="match status" value="1"/>
</dbReference>
<evidence type="ECO:0000313" key="2">
    <source>
        <dbReference type="EMBL" id="ROP34946.1"/>
    </source>
</evidence>
<keyword evidence="2" id="KW-0413">Isomerase</keyword>
<dbReference type="PANTHER" id="PTHR40267">
    <property type="entry name" value="BLR3294 PROTEIN"/>
    <property type="match status" value="1"/>
</dbReference>
<evidence type="ECO:0000256" key="1">
    <source>
        <dbReference type="SAM" id="MobiDB-lite"/>
    </source>
</evidence>
<feature type="compositionally biased region" description="Polar residues" evidence="1">
    <location>
        <begin position="256"/>
        <end position="276"/>
    </location>
</feature>
<dbReference type="Pfam" id="PF17645">
    <property type="entry name" value="Amdase"/>
    <property type="match status" value="1"/>
</dbReference>
<dbReference type="Proteomes" id="UP000268727">
    <property type="component" value="Unassembled WGS sequence"/>
</dbReference>
<dbReference type="GO" id="GO:0016853">
    <property type="term" value="F:isomerase activity"/>
    <property type="evidence" value="ECO:0007669"/>
    <property type="project" value="UniProtKB-KW"/>
</dbReference>
<dbReference type="InterPro" id="IPR026286">
    <property type="entry name" value="MaiA/AMDase"/>
</dbReference>
<evidence type="ECO:0000313" key="3">
    <source>
        <dbReference type="Proteomes" id="UP000268727"/>
    </source>
</evidence>
<keyword evidence="3" id="KW-1185">Reference proteome</keyword>
<protein>
    <submittedName>
        <fullName evidence="2">Maleate isomerase</fullName>
    </submittedName>
</protein>
<dbReference type="PIRSF" id="PIRSF015736">
    <property type="entry name" value="MI"/>
    <property type="match status" value="1"/>
</dbReference>
<name>A0A3N1GXW1_9PSEU</name>
<feature type="region of interest" description="Disordered" evidence="1">
    <location>
        <begin position="254"/>
        <end position="276"/>
    </location>
</feature>
<sequence length="276" mass="29871">MTDQLGYRFKIGVIIPSTNTSCQPEMDALRVPGVTNHVARMFIHDDSMEEKPGFDHVMHSIRSSTEPAIRAVVTCAPDHLVIAVSPESYWEGPESHGRILKSMRSIGGGLPVTMSPDAIKAALDCYGDVRRIAVITPYLPLGDDPVSRFFTDSGYEVVNITGLGCTSPAQIAHVSEARLRQAVREVDGPDVQAIVQVGTNVAMARVATAAEAWLDKPVLSNNVALYWHALRQGGVHDSITGFGSLLERHLHLPERTNGTTPTNPHLTYSTTGIAGR</sequence>
<comment type="caution">
    <text evidence="2">The sequence shown here is derived from an EMBL/GenBank/DDBJ whole genome shotgun (WGS) entry which is preliminary data.</text>
</comment>
<dbReference type="PANTHER" id="PTHR40267:SF1">
    <property type="entry name" value="BLR3294 PROTEIN"/>
    <property type="match status" value="1"/>
</dbReference>
<dbReference type="InterPro" id="IPR053714">
    <property type="entry name" value="Iso_Racemase_Enz_sf"/>
</dbReference>
<dbReference type="EMBL" id="RJKM01000001">
    <property type="protein sequence ID" value="ROP34946.1"/>
    <property type="molecule type" value="Genomic_DNA"/>
</dbReference>
<organism evidence="2 3">
    <name type="scientific">Saccharothrix texasensis</name>
    <dbReference type="NCBI Taxonomy" id="103734"/>
    <lineage>
        <taxon>Bacteria</taxon>
        <taxon>Bacillati</taxon>
        <taxon>Actinomycetota</taxon>
        <taxon>Actinomycetes</taxon>
        <taxon>Pseudonocardiales</taxon>
        <taxon>Pseudonocardiaceae</taxon>
        <taxon>Saccharothrix</taxon>
    </lineage>
</organism>
<gene>
    <name evidence="2" type="ORF">EDD40_0156</name>
</gene>
<proteinExistence type="predicted"/>
<reference evidence="2 3" key="1">
    <citation type="submission" date="2018-11" db="EMBL/GenBank/DDBJ databases">
        <title>Sequencing the genomes of 1000 actinobacteria strains.</title>
        <authorList>
            <person name="Klenk H.-P."/>
        </authorList>
    </citation>
    <scope>NUCLEOTIDE SEQUENCE [LARGE SCALE GENOMIC DNA]</scope>
    <source>
        <strain evidence="2 3">DSM 44231</strain>
    </source>
</reference>